<dbReference type="SUPFAM" id="SSF53850">
    <property type="entry name" value="Periplasmic binding protein-like II"/>
    <property type="match status" value="1"/>
</dbReference>
<dbReference type="EMBL" id="AP021875">
    <property type="protein sequence ID" value="BBO77261.1"/>
    <property type="molecule type" value="Genomic_DNA"/>
</dbReference>
<dbReference type="PANTHER" id="PTHR35936">
    <property type="entry name" value="MEMBRANE-BOUND LYTIC MUREIN TRANSGLYCOSYLASE F"/>
    <property type="match status" value="1"/>
</dbReference>
<dbReference type="RefSeq" id="WP_155306026.1">
    <property type="nucleotide sequence ID" value="NZ_AP021875.1"/>
</dbReference>
<sequence length="257" mass="30043">MQEFYDKLKVIFGLGQILILAFVSTCVAFAEENKISTIDIVTPVWEGITNRDGTGLYFELLQMVYEPVGIEVKIEFVPWARAVKRVDSKSSDAMLGSYNTVDALFAKYPLDTEYTAVVYKADSLEKWKGVNTIENKAVVWVRGYNYHKYLPVKVNYHEVNRSEQGWKMLVLGRVDFFMNSLSAINRYVNRNKIDLTDFRIKIVLVKNLFVRFAKTEKSKKLIEIYDSRMKELVEKDSLRKLYEKWNAFYPDFQSIEK</sequence>
<dbReference type="SMART" id="SM00062">
    <property type="entry name" value="PBPb"/>
    <property type="match status" value="1"/>
</dbReference>
<gene>
    <name evidence="3" type="ORF">DSCW_46780</name>
</gene>
<dbReference type="KEGG" id="dwd:DSCW_46780"/>
<dbReference type="PANTHER" id="PTHR35936:SF6">
    <property type="entry name" value="AMINO ACID ABC TRANSPORTER SUBSTRATE-BINDING PAAT FAMILY PROTEIN"/>
    <property type="match status" value="1"/>
</dbReference>
<proteinExistence type="predicted"/>
<accession>A0A5K7ZC00</accession>
<feature type="domain" description="Solute-binding protein family 3/N-terminal" evidence="2">
    <location>
        <begin position="37"/>
        <end position="251"/>
    </location>
</feature>
<dbReference type="Proteomes" id="UP000427769">
    <property type="component" value="Chromosome"/>
</dbReference>
<keyword evidence="4" id="KW-1185">Reference proteome</keyword>
<dbReference type="Gene3D" id="3.40.190.10">
    <property type="entry name" value="Periplasmic binding protein-like II"/>
    <property type="match status" value="2"/>
</dbReference>
<evidence type="ECO:0000256" key="1">
    <source>
        <dbReference type="ARBA" id="ARBA00022729"/>
    </source>
</evidence>
<dbReference type="Pfam" id="PF00497">
    <property type="entry name" value="SBP_bac_3"/>
    <property type="match status" value="1"/>
</dbReference>
<dbReference type="InterPro" id="IPR001638">
    <property type="entry name" value="Solute-binding_3/MltF_N"/>
</dbReference>
<organism evidence="3 4">
    <name type="scientific">Desulfosarcina widdelii</name>
    <dbReference type="NCBI Taxonomy" id="947919"/>
    <lineage>
        <taxon>Bacteria</taxon>
        <taxon>Pseudomonadati</taxon>
        <taxon>Thermodesulfobacteriota</taxon>
        <taxon>Desulfobacteria</taxon>
        <taxon>Desulfobacterales</taxon>
        <taxon>Desulfosarcinaceae</taxon>
        <taxon>Desulfosarcina</taxon>
    </lineage>
</organism>
<protein>
    <recommendedName>
        <fullName evidence="2">Solute-binding protein family 3/N-terminal domain-containing protein</fullName>
    </recommendedName>
</protein>
<dbReference type="AlphaFoldDB" id="A0A5K7ZC00"/>
<keyword evidence="1" id="KW-0732">Signal</keyword>
<evidence type="ECO:0000259" key="2">
    <source>
        <dbReference type="SMART" id="SM00062"/>
    </source>
</evidence>
<evidence type="ECO:0000313" key="4">
    <source>
        <dbReference type="Proteomes" id="UP000427769"/>
    </source>
</evidence>
<reference evidence="3 4" key="1">
    <citation type="submission" date="2019-11" db="EMBL/GenBank/DDBJ databases">
        <title>Comparative genomics of hydrocarbon-degrading Desulfosarcina strains.</title>
        <authorList>
            <person name="Watanabe M."/>
            <person name="Kojima H."/>
            <person name="Fukui M."/>
        </authorList>
    </citation>
    <scope>NUCLEOTIDE SEQUENCE [LARGE SCALE GENOMIC DNA]</scope>
    <source>
        <strain evidence="3 4">PP31</strain>
    </source>
</reference>
<evidence type="ECO:0000313" key="3">
    <source>
        <dbReference type="EMBL" id="BBO77261.1"/>
    </source>
</evidence>
<name>A0A5K7ZC00_9BACT</name>
<dbReference type="OrthoDB" id="5453998at2"/>